<dbReference type="SUPFAM" id="SSF51556">
    <property type="entry name" value="Metallo-dependent hydrolases"/>
    <property type="match status" value="1"/>
</dbReference>
<evidence type="ECO:0000256" key="1">
    <source>
        <dbReference type="ARBA" id="ARBA00022723"/>
    </source>
</evidence>
<dbReference type="FunFam" id="3.20.20.140:FF:000019">
    <property type="entry name" value="Cytosine deaminase"/>
    <property type="match status" value="1"/>
</dbReference>
<dbReference type="CDD" id="cd01293">
    <property type="entry name" value="Bact_CD"/>
    <property type="match status" value="1"/>
</dbReference>
<dbReference type="AlphaFoldDB" id="A0AA43UCI3"/>
<dbReference type="GO" id="GO:0019239">
    <property type="term" value="F:deaminase activity"/>
    <property type="evidence" value="ECO:0007669"/>
    <property type="project" value="UniProtKB-ARBA"/>
</dbReference>
<evidence type="ECO:0000259" key="3">
    <source>
        <dbReference type="Pfam" id="PF07969"/>
    </source>
</evidence>
<dbReference type="InterPro" id="IPR013108">
    <property type="entry name" value="Amidohydro_3"/>
</dbReference>
<accession>A0AA43UCI3</accession>
<dbReference type="InterPro" id="IPR032466">
    <property type="entry name" value="Metal_Hydrolase"/>
</dbReference>
<comment type="caution">
    <text evidence="4">The sequence shown here is derived from an EMBL/GenBank/DDBJ whole genome shotgun (WGS) entry which is preliminary data.</text>
</comment>
<dbReference type="EMBL" id="JAUNQW010000012">
    <property type="protein sequence ID" value="MDO5457460.1"/>
    <property type="molecule type" value="Genomic_DNA"/>
</dbReference>
<reference evidence="4" key="1">
    <citation type="submission" date="2023-07" db="EMBL/GenBank/DDBJ databases">
        <title>Between Cages and Wild: Unraveling the Impact of Captivity on Animal Microbiomes and Antimicrobial Resistance.</title>
        <authorList>
            <person name="Schmartz G.P."/>
            <person name="Rehner J."/>
            <person name="Schuff M.J."/>
            <person name="Becker S.L."/>
            <person name="Kravczyk M."/>
            <person name="Gurevich A."/>
            <person name="Francke R."/>
            <person name="Mueller R."/>
            <person name="Keller V."/>
            <person name="Keller A."/>
        </authorList>
    </citation>
    <scope>NUCLEOTIDE SEQUENCE</scope>
    <source>
        <strain evidence="4">S39M_St_73</strain>
    </source>
</reference>
<dbReference type="Proteomes" id="UP001171751">
    <property type="component" value="Unassembled WGS sequence"/>
</dbReference>
<dbReference type="SUPFAM" id="SSF51338">
    <property type="entry name" value="Composite domain of metallo-dependent hydrolases"/>
    <property type="match status" value="1"/>
</dbReference>
<evidence type="ECO:0000313" key="4">
    <source>
        <dbReference type="EMBL" id="MDO5457460.1"/>
    </source>
</evidence>
<feature type="domain" description="Amidohydrolase 3" evidence="3">
    <location>
        <begin position="89"/>
        <end position="402"/>
    </location>
</feature>
<organism evidence="4 5">
    <name type="scientific">Atopococcus tabaci</name>
    <dbReference type="NCBI Taxonomy" id="269774"/>
    <lineage>
        <taxon>Bacteria</taxon>
        <taxon>Bacillati</taxon>
        <taxon>Bacillota</taxon>
        <taxon>Bacilli</taxon>
        <taxon>Lactobacillales</taxon>
        <taxon>Carnobacteriaceae</taxon>
        <taxon>Atopococcus</taxon>
    </lineage>
</organism>
<protein>
    <submittedName>
        <fullName evidence="4">Amidohydrolase family protein</fullName>
    </submittedName>
</protein>
<dbReference type="GO" id="GO:0016814">
    <property type="term" value="F:hydrolase activity, acting on carbon-nitrogen (but not peptide) bonds, in cyclic amidines"/>
    <property type="evidence" value="ECO:0007669"/>
    <property type="project" value="TreeGrafter"/>
</dbReference>
<proteinExistence type="predicted"/>
<dbReference type="InterPro" id="IPR018228">
    <property type="entry name" value="DNase_TatD-rel_CS"/>
</dbReference>
<dbReference type="Pfam" id="PF07969">
    <property type="entry name" value="Amidohydro_3"/>
    <property type="match status" value="1"/>
</dbReference>
<dbReference type="Gene3D" id="2.30.40.10">
    <property type="entry name" value="Urease, subunit C, domain 1"/>
    <property type="match status" value="1"/>
</dbReference>
<gene>
    <name evidence="4" type="ORF">Q4F26_03860</name>
</gene>
<name>A0AA43UCI3_9LACT</name>
<keyword evidence="1" id="KW-0479">Metal-binding</keyword>
<sequence>MIKKFVNANIYKQEDAHEILIKDGQFTAFGTDLGEADEVVDLEGRLVLPPYVDSHLHLDYYMTGRTDQAKNETGTLFEAIDIWNDFKKGTTKEEMKQRMYAAIQDVVSYGTQYIRAQTDCTDPNLTGIKAALEIRDELKDKITIQVVAFPQNGMFSYEENGKTGRDLVEEALKLGADCVGGIPHNEWSREIGEESVKEIVRLAVKYDKLIDVHCDETDDVQARFVESLNAEAMKVGRGDLTTASHTCSFSSADNSYAFRMIGLFRHSGMNFVACPTENLFLQARQDSYPKRRGLTRVKEFVDNGINVAFGQDSIVDLWYPAGNGNLMNILDNGIHAEHLMREEDFPRNFDLITYNGAKLMKIEDDYGLEVGKPANFIVVDAPDVFEAQRNRVQCLASIRNGEYLFKKALPSYEVEPTKFIKKAKP</sequence>
<dbReference type="PANTHER" id="PTHR32027">
    <property type="entry name" value="CYTOSINE DEAMINASE"/>
    <property type="match status" value="1"/>
</dbReference>
<evidence type="ECO:0000313" key="5">
    <source>
        <dbReference type="Proteomes" id="UP001171751"/>
    </source>
</evidence>
<dbReference type="GO" id="GO:0046872">
    <property type="term" value="F:metal ion binding"/>
    <property type="evidence" value="ECO:0007669"/>
    <property type="project" value="UniProtKB-KW"/>
</dbReference>
<dbReference type="InterPro" id="IPR011059">
    <property type="entry name" value="Metal-dep_hydrolase_composite"/>
</dbReference>
<dbReference type="PANTHER" id="PTHR32027:SF0">
    <property type="entry name" value="CYTOSINE DEAMINASE"/>
    <property type="match status" value="1"/>
</dbReference>
<keyword evidence="2" id="KW-0378">Hydrolase</keyword>
<dbReference type="InterPro" id="IPR052349">
    <property type="entry name" value="Metallo-hydrolase_Enzymes"/>
</dbReference>
<evidence type="ECO:0000256" key="2">
    <source>
        <dbReference type="ARBA" id="ARBA00022801"/>
    </source>
</evidence>
<dbReference type="Gene3D" id="3.20.20.140">
    <property type="entry name" value="Metal-dependent hydrolases"/>
    <property type="match status" value="1"/>
</dbReference>
<dbReference type="PROSITE" id="PS01137">
    <property type="entry name" value="TATD_1"/>
    <property type="match status" value="1"/>
</dbReference>
<keyword evidence="5" id="KW-1185">Reference proteome</keyword>